<comment type="caution">
    <text evidence="4">The sequence shown here is derived from an EMBL/GenBank/DDBJ whole genome shotgun (WGS) entry which is preliminary data.</text>
</comment>
<dbReference type="EMBL" id="BNCP01000082">
    <property type="protein sequence ID" value="GIL92737.1"/>
    <property type="molecule type" value="Genomic_DNA"/>
</dbReference>
<keyword evidence="6" id="KW-1185">Reference proteome</keyword>
<feature type="coiled-coil region" evidence="1">
    <location>
        <begin position="284"/>
        <end position="332"/>
    </location>
</feature>
<proteinExistence type="predicted"/>
<evidence type="ECO:0000259" key="3">
    <source>
        <dbReference type="SMART" id="SM01066"/>
    </source>
</evidence>
<feature type="compositionally biased region" description="Low complexity" evidence="2">
    <location>
        <begin position="97"/>
        <end position="115"/>
    </location>
</feature>
<protein>
    <recommendedName>
        <fullName evidence="3">Carbohydrate binding module family 25 domain-containing protein</fullName>
    </recommendedName>
</protein>
<dbReference type="AlphaFoldDB" id="A0A8J4D0X1"/>
<evidence type="ECO:0000313" key="4">
    <source>
        <dbReference type="EMBL" id="GIL92737.1"/>
    </source>
</evidence>
<evidence type="ECO:0000256" key="1">
    <source>
        <dbReference type="SAM" id="Coils"/>
    </source>
</evidence>
<name>A0A8J4D0X1_9CHLO</name>
<accession>A0A8J4D0X1</accession>
<feature type="domain" description="Carbohydrate binding module family 25" evidence="3">
    <location>
        <begin position="450"/>
        <end position="526"/>
    </location>
</feature>
<gene>
    <name evidence="4" type="ORF">Vretifemale_20243</name>
    <name evidence="5" type="ORF">Vretimale_11749</name>
</gene>
<dbReference type="Gene3D" id="2.60.40.10">
    <property type="entry name" value="Immunoglobulins"/>
    <property type="match status" value="1"/>
</dbReference>
<feature type="region of interest" description="Disordered" evidence="2">
    <location>
        <begin position="97"/>
        <end position="149"/>
    </location>
</feature>
<evidence type="ECO:0000313" key="6">
    <source>
        <dbReference type="Proteomes" id="UP000747110"/>
    </source>
</evidence>
<feature type="compositionally biased region" description="Basic and acidic residues" evidence="2">
    <location>
        <begin position="116"/>
        <end position="127"/>
    </location>
</feature>
<dbReference type="Proteomes" id="UP000747110">
    <property type="component" value="Unassembled WGS sequence"/>
</dbReference>
<feature type="region of interest" description="Disordered" evidence="2">
    <location>
        <begin position="1"/>
        <end position="24"/>
    </location>
</feature>
<dbReference type="InterPro" id="IPR013783">
    <property type="entry name" value="Ig-like_fold"/>
</dbReference>
<dbReference type="GO" id="GO:2001070">
    <property type="term" value="F:starch binding"/>
    <property type="evidence" value="ECO:0007669"/>
    <property type="project" value="InterPro"/>
</dbReference>
<dbReference type="EMBL" id="BNCQ01000024">
    <property type="protein sequence ID" value="GIM07682.1"/>
    <property type="molecule type" value="Genomic_DNA"/>
</dbReference>
<evidence type="ECO:0000256" key="2">
    <source>
        <dbReference type="SAM" id="MobiDB-lite"/>
    </source>
</evidence>
<reference evidence="4" key="1">
    <citation type="journal article" date="2021" name="Proc. Natl. Acad. Sci. U.S.A.">
        <title>Three genomes in the algal genus Volvox reveal the fate of a haploid sex-determining region after a transition to homothallism.</title>
        <authorList>
            <person name="Yamamoto K."/>
            <person name="Hamaji T."/>
            <person name="Kawai-Toyooka H."/>
            <person name="Matsuzaki R."/>
            <person name="Takahashi F."/>
            <person name="Nishimura Y."/>
            <person name="Kawachi M."/>
            <person name="Noguchi H."/>
            <person name="Minakuchi Y."/>
            <person name="Umen J.G."/>
            <person name="Toyoda A."/>
            <person name="Nozaki H."/>
        </authorList>
    </citation>
    <scope>NUCLEOTIDE SEQUENCE</scope>
    <source>
        <strain evidence="5">NIES-3785</strain>
        <strain evidence="4">NIES-3786</strain>
    </source>
</reference>
<keyword evidence="1" id="KW-0175">Coiled coil</keyword>
<sequence length="544" mass="55933">MAFSSSNKAAAGNMSLGRQPQRHVHVTTSVARPPVLTGAAIVPYAAAVRPSGAPSSAKSPQRAFSIMQNAMKIPGLASALHLIGVYGAGGNNASTDSTVAAAGGPSTSSGGTTPAPEDRPSPPKDNHVTCSQQQQSQPPPRDSGGDGDPIEAAIVAAAAAGAADAAATAKSVPVYETAAASSADNNGNGHLPQLRTQSQHLPAQMEGLLAVNGRANGATHWHEGVEEVLGSVDPGFRAENNIAPYTMPLPSLAAQIREIASTLRHINTLRLEYLDKISQQELELAAKDQVLRSREERIQSLEQEAAELRRSLALLHAAKSAAEAEVQRLRSAASRMSASPAPPALSAAGIPAAAPTSAPRVALKAVAALQPDHPSAAPAAAAAAPAPVPVPVPVVVPPPPRPLPSPPVAIAANAPVTLAACPPASVPAVLPAAPSPAPPITPPPPPRVPDVMLSYRSSWPEAFLHCNVEGKGWTAVPGLRMENAGAKEYSIRVQGRSLEFVLTNGHGEWDSPGGGSIGRNYHIDTPGDYRLHYGVLTQVKPWQP</sequence>
<evidence type="ECO:0000313" key="5">
    <source>
        <dbReference type="EMBL" id="GIM07682.1"/>
    </source>
</evidence>
<dbReference type="SMART" id="SM01066">
    <property type="entry name" value="CBM_25"/>
    <property type="match status" value="1"/>
</dbReference>
<dbReference type="Proteomes" id="UP000722791">
    <property type="component" value="Unassembled WGS sequence"/>
</dbReference>
<organism evidence="4 6">
    <name type="scientific">Volvox reticuliferus</name>
    <dbReference type="NCBI Taxonomy" id="1737510"/>
    <lineage>
        <taxon>Eukaryota</taxon>
        <taxon>Viridiplantae</taxon>
        <taxon>Chlorophyta</taxon>
        <taxon>core chlorophytes</taxon>
        <taxon>Chlorophyceae</taxon>
        <taxon>CS clade</taxon>
        <taxon>Chlamydomonadales</taxon>
        <taxon>Volvocaceae</taxon>
        <taxon>Volvox</taxon>
    </lineage>
</organism>
<dbReference type="OrthoDB" id="542705at2759"/>
<dbReference type="InterPro" id="IPR005085">
    <property type="entry name" value="CBM25"/>
</dbReference>